<evidence type="ECO:0000256" key="1">
    <source>
        <dbReference type="SAM" id="MobiDB-lite"/>
    </source>
</evidence>
<evidence type="ECO:0000259" key="2">
    <source>
        <dbReference type="Pfam" id="PF00856"/>
    </source>
</evidence>
<sequence length="217" mass="24253">MSNIDQVEMSFPTVPAFTVQVEIQPTAQYGDGHYGVFALEHIPKGTKFWMWTDRVQMIHRTELEHYITTQIRRTADQKTDPSSSSHNADDDDDDMLRIQTFLRQGFVLPPSPNENIGDGDGDGMMTSPADKSTSGTPLEAADQYFYSNPTDGGRFMNHSNNPNCGPNGTLRDIYIGEELTIDYSFHGNPLWYQNICKKYGVLTEEQVAKATAATSNS</sequence>
<feature type="region of interest" description="Disordered" evidence="1">
    <location>
        <begin position="109"/>
        <end position="137"/>
    </location>
</feature>
<feature type="domain" description="SET" evidence="2">
    <location>
        <begin position="34"/>
        <end position="183"/>
    </location>
</feature>
<dbReference type="EMBL" id="HBFW01017652">
    <property type="protein sequence ID" value="CAD8940251.1"/>
    <property type="molecule type" value="Transcribed_RNA"/>
</dbReference>
<dbReference type="Pfam" id="PF00856">
    <property type="entry name" value="SET"/>
    <property type="match status" value="1"/>
</dbReference>
<reference evidence="3" key="1">
    <citation type="submission" date="2021-01" db="EMBL/GenBank/DDBJ databases">
        <authorList>
            <person name="Corre E."/>
            <person name="Pelletier E."/>
            <person name="Niang G."/>
            <person name="Scheremetjew M."/>
            <person name="Finn R."/>
            <person name="Kale V."/>
            <person name="Holt S."/>
            <person name="Cochrane G."/>
            <person name="Meng A."/>
            <person name="Brown T."/>
            <person name="Cohen L."/>
        </authorList>
    </citation>
    <scope>NUCLEOTIDE SEQUENCE</scope>
    <source>
        <strain evidence="3">ECT3854</strain>
    </source>
</reference>
<name>A0A7S1D949_CYCTE</name>
<organism evidence="3">
    <name type="scientific">Cyclophora tenuis</name>
    <name type="common">Marine diatom</name>
    <dbReference type="NCBI Taxonomy" id="216820"/>
    <lineage>
        <taxon>Eukaryota</taxon>
        <taxon>Sar</taxon>
        <taxon>Stramenopiles</taxon>
        <taxon>Ochrophyta</taxon>
        <taxon>Bacillariophyta</taxon>
        <taxon>Fragilariophyceae</taxon>
        <taxon>Fragilariophycidae</taxon>
        <taxon>Cyclophorales</taxon>
        <taxon>Cyclophoraceae</taxon>
        <taxon>Cyclophora</taxon>
    </lineage>
</organism>
<gene>
    <name evidence="3" type="ORF">CTEN0397_LOCUS11317</name>
</gene>
<proteinExistence type="predicted"/>
<evidence type="ECO:0000313" key="3">
    <source>
        <dbReference type="EMBL" id="CAD8940251.1"/>
    </source>
</evidence>
<feature type="region of interest" description="Disordered" evidence="1">
    <location>
        <begin position="72"/>
        <end position="93"/>
    </location>
</feature>
<dbReference type="InterPro" id="IPR046341">
    <property type="entry name" value="SET_dom_sf"/>
</dbReference>
<accession>A0A7S1D949</accession>
<dbReference type="SUPFAM" id="SSF82199">
    <property type="entry name" value="SET domain"/>
    <property type="match status" value="1"/>
</dbReference>
<dbReference type="Gene3D" id="2.170.270.10">
    <property type="entry name" value="SET domain"/>
    <property type="match status" value="1"/>
</dbReference>
<dbReference type="AlphaFoldDB" id="A0A7S1D949"/>
<protein>
    <recommendedName>
        <fullName evidence="2">SET domain-containing protein</fullName>
    </recommendedName>
</protein>
<dbReference type="InterPro" id="IPR001214">
    <property type="entry name" value="SET_dom"/>
</dbReference>